<evidence type="ECO:0000313" key="2">
    <source>
        <dbReference type="EMBL" id="GIY80255.1"/>
    </source>
</evidence>
<keyword evidence="1" id="KW-0472">Membrane</keyword>
<keyword evidence="1" id="KW-1133">Transmembrane helix</keyword>
<dbReference type="Proteomes" id="UP001054837">
    <property type="component" value="Unassembled WGS sequence"/>
</dbReference>
<reference evidence="2 3" key="1">
    <citation type="submission" date="2021-06" db="EMBL/GenBank/DDBJ databases">
        <title>Caerostris darwini draft genome.</title>
        <authorList>
            <person name="Kono N."/>
            <person name="Arakawa K."/>
        </authorList>
    </citation>
    <scope>NUCLEOTIDE SEQUENCE [LARGE SCALE GENOMIC DNA]</scope>
</reference>
<protein>
    <submittedName>
        <fullName evidence="2">Uncharacterized protein</fullName>
    </submittedName>
</protein>
<dbReference type="AlphaFoldDB" id="A0AAV4WDV2"/>
<name>A0AAV4WDV2_9ARAC</name>
<keyword evidence="3" id="KW-1185">Reference proteome</keyword>
<comment type="caution">
    <text evidence="2">The sequence shown here is derived from an EMBL/GenBank/DDBJ whole genome shotgun (WGS) entry which is preliminary data.</text>
</comment>
<organism evidence="2 3">
    <name type="scientific">Caerostris darwini</name>
    <dbReference type="NCBI Taxonomy" id="1538125"/>
    <lineage>
        <taxon>Eukaryota</taxon>
        <taxon>Metazoa</taxon>
        <taxon>Ecdysozoa</taxon>
        <taxon>Arthropoda</taxon>
        <taxon>Chelicerata</taxon>
        <taxon>Arachnida</taxon>
        <taxon>Araneae</taxon>
        <taxon>Araneomorphae</taxon>
        <taxon>Entelegynae</taxon>
        <taxon>Araneoidea</taxon>
        <taxon>Araneidae</taxon>
        <taxon>Caerostris</taxon>
    </lineage>
</organism>
<feature type="transmembrane region" description="Helical" evidence="1">
    <location>
        <begin position="71"/>
        <end position="90"/>
    </location>
</feature>
<accession>A0AAV4WDV2</accession>
<sequence>MSDTERRVRFGDVSVMELEVEPSARHKILYACRIGEIIWQFVFFSIFVILLIYFILIEFEGKAPKLREKHLWVYVLWLWPATAIIVSALYHQQQLFALFSFNAGEMELAGRHDDRDELLIFQKSHQPKPVTRTMSTELL</sequence>
<evidence type="ECO:0000313" key="3">
    <source>
        <dbReference type="Proteomes" id="UP001054837"/>
    </source>
</evidence>
<feature type="transmembrane region" description="Helical" evidence="1">
    <location>
        <begin position="37"/>
        <end position="59"/>
    </location>
</feature>
<proteinExistence type="predicted"/>
<evidence type="ECO:0000256" key="1">
    <source>
        <dbReference type="SAM" id="Phobius"/>
    </source>
</evidence>
<gene>
    <name evidence="2" type="ORF">CDAR_19251</name>
</gene>
<dbReference type="EMBL" id="BPLQ01014490">
    <property type="protein sequence ID" value="GIY80255.1"/>
    <property type="molecule type" value="Genomic_DNA"/>
</dbReference>
<keyword evidence="1" id="KW-0812">Transmembrane</keyword>